<comment type="caution">
    <text evidence="1">The sequence shown here is derived from an EMBL/GenBank/DDBJ whole genome shotgun (WGS) entry which is preliminary data.</text>
</comment>
<name>A0A2M6W2K6_9BACT</name>
<organism evidence="1 2">
    <name type="scientific">Candidatus Magasanikbacteria bacterium CG10_big_fil_rev_8_21_14_0_10_40_10</name>
    <dbReference type="NCBI Taxonomy" id="1974648"/>
    <lineage>
        <taxon>Bacteria</taxon>
        <taxon>Candidatus Magasanikiibacteriota</taxon>
    </lineage>
</organism>
<proteinExistence type="predicted"/>
<gene>
    <name evidence="1" type="ORF">COU31_05235</name>
</gene>
<feature type="non-terminal residue" evidence="1">
    <location>
        <position position="1"/>
    </location>
</feature>
<dbReference type="Pfam" id="PF13366">
    <property type="entry name" value="PDDEXK_3"/>
    <property type="match status" value="1"/>
</dbReference>
<dbReference type="Proteomes" id="UP000231183">
    <property type="component" value="Unassembled WGS sequence"/>
</dbReference>
<sequence>TEKDVDIFFRNKLVGNFRLDLLIENTVVVELKAVVGEIPRIFQIQTISYLKAVSKEVGLLINFGNPSLEVRRLARYHDYKK</sequence>
<evidence type="ECO:0000313" key="1">
    <source>
        <dbReference type="EMBL" id="PIT87011.1"/>
    </source>
</evidence>
<reference evidence="2" key="1">
    <citation type="submission" date="2017-09" db="EMBL/GenBank/DDBJ databases">
        <title>Depth-based differentiation of microbial function through sediment-hosted aquifers and enrichment of novel symbionts in the deep terrestrial subsurface.</title>
        <authorList>
            <person name="Probst A.J."/>
            <person name="Ladd B."/>
            <person name="Jarett J.K."/>
            <person name="Geller-Mcgrath D.E."/>
            <person name="Sieber C.M.K."/>
            <person name="Emerson J.B."/>
            <person name="Anantharaman K."/>
            <person name="Thomas B.C."/>
            <person name="Malmstrom R."/>
            <person name="Stieglmeier M."/>
            <person name="Klingl A."/>
            <person name="Woyke T."/>
            <person name="Ryan C.M."/>
            <person name="Banfield J.F."/>
        </authorList>
    </citation>
    <scope>NUCLEOTIDE SEQUENCE [LARGE SCALE GENOMIC DNA]</scope>
</reference>
<dbReference type="AlphaFoldDB" id="A0A2M6W2K6"/>
<evidence type="ECO:0000313" key="2">
    <source>
        <dbReference type="Proteomes" id="UP000231183"/>
    </source>
</evidence>
<dbReference type="InterPro" id="IPR026350">
    <property type="entry name" value="GxxExxY"/>
</dbReference>
<dbReference type="EMBL" id="PFBX01000057">
    <property type="protein sequence ID" value="PIT87011.1"/>
    <property type="molecule type" value="Genomic_DNA"/>
</dbReference>
<protein>
    <submittedName>
        <fullName evidence="1">GxxExxY protein</fullName>
    </submittedName>
</protein>
<dbReference type="NCBIfam" id="TIGR04256">
    <property type="entry name" value="GxxExxY"/>
    <property type="match status" value="1"/>
</dbReference>
<accession>A0A2M6W2K6</accession>